<dbReference type="RefSeq" id="WP_015758259.1">
    <property type="nucleotide sequence ID" value="NC_013216.1"/>
</dbReference>
<feature type="domain" description="Uroporphyrinogen decarboxylase (URO-D)" evidence="1">
    <location>
        <begin position="114"/>
        <end position="288"/>
    </location>
</feature>
<dbReference type="OrthoDB" id="5502042at2"/>
<dbReference type="GO" id="GO:0006779">
    <property type="term" value="P:porphyrin-containing compound biosynthetic process"/>
    <property type="evidence" value="ECO:0007669"/>
    <property type="project" value="InterPro"/>
</dbReference>
<dbReference type="SUPFAM" id="SSF51726">
    <property type="entry name" value="UROD/MetE-like"/>
    <property type="match status" value="1"/>
</dbReference>
<protein>
    <recommendedName>
        <fullName evidence="1">Uroporphyrinogen decarboxylase (URO-D) domain-containing protein</fullName>
    </recommendedName>
</protein>
<dbReference type="EMBL" id="CP001720">
    <property type="protein sequence ID" value="ACV63566.1"/>
    <property type="molecule type" value="Genomic_DNA"/>
</dbReference>
<dbReference type="AlphaFoldDB" id="C8W1U5"/>
<accession>C8W1U5</accession>
<evidence type="ECO:0000313" key="3">
    <source>
        <dbReference type="Proteomes" id="UP000002217"/>
    </source>
</evidence>
<dbReference type="PANTHER" id="PTHR47099">
    <property type="entry name" value="METHYLCOBAMIDE:COM METHYLTRANSFERASE MTBA"/>
    <property type="match status" value="1"/>
</dbReference>
<dbReference type="InterPro" id="IPR038071">
    <property type="entry name" value="UROD/MetE-like_sf"/>
</dbReference>
<dbReference type="STRING" id="485916.Dtox_2801"/>
<organism evidence="2 3">
    <name type="scientific">Desulfofarcimen acetoxidans (strain ATCC 49208 / DSM 771 / KCTC 5769 / VKM B-1644 / 5575)</name>
    <name type="common">Desulfotomaculum acetoxidans</name>
    <dbReference type="NCBI Taxonomy" id="485916"/>
    <lineage>
        <taxon>Bacteria</taxon>
        <taxon>Bacillati</taxon>
        <taxon>Bacillota</taxon>
        <taxon>Clostridia</taxon>
        <taxon>Eubacteriales</taxon>
        <taxon>Peptococcaceae</taxon>
        <taxon>Desulfofarcimen</taxon>
    </lineage>
</organism>
<proteinExistence type="predicted"/>
<dbReference type="InterPro" id="IPR052024">
    <property type="entry name" value="Methanogen_methyltrans"/>
</dbReference>
<dbReference type="Proteomes" id="UP000002217">
    <property type="component" value="Chromosome"/>
</dbReference>
<dbReference type="PANTHER" id="PTHR47099:SF1">
    <property type="entry name" value="METHYLCOBAMIDE:COM METHYLTRANSFERASE MTBA"/>
    <property type="match status" value="1"/>
</dbReference>
<sequence>MRQNTVYKSRERVKRTIGHLDTDQIPIGEITIADDVVANNSRCSQSSFNEKLEFLKKLGLDIICLTPKYPLSKGVLPSVQNFVFPDLKDWVYKTNIFTFAVIDGVFDWGIKLFGFNKFITLLNKSPITFMDLTKNIEKLNLQLAAFLIEMGIDGIIIADDIAYNRGLLVNPVDIRNYIFPSLSLQVEKINQKGTPVFFHSDGNTNDIIPDLIEIGFKGLHCIDQNANMDIFNLQSLYGKQICLWGNLSVDDTNRASDLEYLQNLREAILSLSAKKGFILGTSCGIFNGLNLNGLLDIYKSI</sequence>
<dbReference type="HOGENOM" id="CLU_054162_2_0_9"/>
<dbReference type="GO" id="GO:0004853">
    <property type="term" value="F:uroporphyrinogen decarboxylase activity"/>
    <property type="evidence" value="ECO:0007669"/>
    <property type="project" value="InterPro"/>
</dbReference>
<reference evidence="2 3" key="1">
    <citation type="journal article" date="2009" name="Stand. Genomic Sci.">
        <title>Complete genome sequence of Desulfotomaculum acetoxidans type strain (5575).</title>
        <authorList>
            <person name="Spring S."/>
            <person name="Lapidus A."/>
            <person name="Schroder M."/>
            <person name="Gleim D."/>
            <person name="Sims D."/>
            <person name="Meincke L."/>
            <person name="Glavina Del Rio T."/>
            <person name="Tice H."/>
            <person name="Copeland A."/>
            <person name="Cheng J.F."/>
            <person name="Lucas S."/>
            <person name="Chen F."/>
            <person name="Nolan M."/>
            <person name="Bruce D."/>
            <person name="Goodwin L."/>
            <person name="Pitluck S."/>
            <person name="Ivanova N."/>
            <person name="Mavromatis K."/>
            <person name="Mikhailova N."/>
            <person name="Pati A."/>
            <person name="Chen A."/>
            <person name="Palaniappan K."/>
            <person name="Land M."/>
            <person name="Hauser L."/>
            <person name="Chang Y.J."/>
            <person name="Jeffries C.D."/>
            <person name="Chain P."/>
            <person name="Saunders E."/>
            <person name="Brettin T."/>
            <person name="Detter J.C."/>
            <person name="Goker M."/>
            <person name="Bristow J."/>
            <person name="Eisen J.A."/>
            <person name="Markowitz V."/>
            <person name="Hugenholtz P."/>
            <person name="Kyrpides N.C."/>
            <person name="Klenk H.P."/>
            <person name="Han C."/>
        </authorList>
    </citation>
    <scope>NUCLEOTIDE SEQUENCE [LARGE SCALE GENOMIC DNA]</scope>
    <source>
        <strain evidence="3">ATCC 49208 / DSM 771 / VKM B-1644</strain>
    </source>
</reference>
<dbReference type="KEGG" id="dae:Dtox_2801"/>
<evidence type="ECO:0000259" key="1">
    <source>
        <dbReference type="Pfam" id="PF01208"/>
    </source>
</evidence>
<evidence type="ECO:0000313" key="2">
    <source>
        <dbReference type="EMBL" id="ACV63566.1"/>
    </source>
</evidence>
<dbReference type="InterPro" id="IPR000257">
    <property type="entry name" value="Uroporphyrinogen_deCOase"/>
</dbReference>
<keyword evidence="3" id="KW-1185">Reference proteome</keyword>
<dbReference type="Gene3D" id="3.20.20.210">
    <property type="match status" value="1"/>
</dbReference>
<gene>
    <name evidence="2" type="ordered locus">Dtox_2801</name>
</gene>
<name>C8W1U5_DESAS</name>
<dbReference type="eggNOG" id="COG0407">
    <property type="taxonomic scope" value="Bacteria"/>
</dbReference>
<dbReference type="Pfam" id="PF01208">
    <property type="entry name" value="URO-D"/>
    <property type="match status" value="1"/>
</dbReference>